<reference evidence="1 2" key="1">
    <citation type="submission" date="2021-06" db="EMBL/GenBank/DDBJ databases">
        <authorList>
            <person name="Kallberg Y."/>
            <person name="Tangrot J."/>
            <person name="Rosling A."/>
        </authorList>
    </citation>
    <scope>NUCLEOTIDE SEQUENCE [LARGE SCALE GENOMIC DNA]</scope>
    <source>
        <strain evidence="1 2">120-4 pot B 10/14</strain>
    </source>
</reference>
<proteinExistence type="predicted"/>
<evidence type="ECO:0000313" key="2">
    <source>
        <dbReference type="Proteomes" id="UP000789901"/>
    </source>
</evidence>
<dbReference type="EMBL" id="CAJVQB010023990">
    <property type="protein sequence ID" value="CAG8803081.1"/>
    <property type="molecule type" value="Genomic_DNA"/>
</dbReference>
<dbReference type="Proteomes" id="UP000789901">
    <property type="component" value="Unassembled WGS sequence"/>
</dbReference>
<gene>
    <name evidence="1" type="ORF">GMARGA_LOCUS23569</name>
</gene>
<evidence type="ECO:0000313" key="1">
    <source>
        <dbReference type="EMBL" id="CAG8803081.1"/>
    </source>
</evidence>
<keyword evidence="2" id="KW-1185">Reference proteome</keyword>
<comment type="caution">
    <text evidence="1">The sequence shown here is derived from an EMBL/GenBank/DDBJ whole genome shotgun (WGS) entry which is preliminary data.</text>
</comment>
<protein>
    <submittedName>
        <fullName evidence="1">21032_t:CDS:1</fullName>
    </submittedName>
</protein>
<organism evidence="1 2">
    <name type="scientific">Gigaspora margarita</name>
    <dbReference type="NCBI Taxonomy" id="4874"/>
    <lineage>
        <taxon>Eukaryota</taxon>
        <taxon>Fungi</taxon>
        <taxon>Fungi incertae sedis</taxon>
        <taxon>Mucoromycota</taxon>
        <taxon>Glomeromycotina</taxon>
        <taxon>Glomeromycetes</taxon>
        <taxon>Diversisporales</taxon>
        <taxon>Gigasporaceae</taxon>
        <taxon>Gigaspora</taxon>
    </lineage>
</organism>
<sequence>MSSQNKFTNKNPSASWVWGYIKKDKLKNKITCDIVSILDGNEKKYDKSFKQAIIELDKSTLTIPLILSKVNSYNPAKQLKLTFYNSEPESDDLHVQLTLSMQSTLVQLQTKKDQTIVDPICDIKMRWNSMFFVLKRLLYLQDAIKQLARSLYHYPELQQRKDRQNLSKKLLLEAK</sequence>
<accession>A0ABN7VXU2</accession>
<name>A0ABN7VXU2_GIGMA</name>